<organism evidence="3">
    <name type="scientific">Noctiluca scintillans</name>
    <name type="common">Sea sparkle</name>
    <name type="synonym">Red tide dinoflagellate</name>
    <dbReference type="NCBI Taxonomy" id="2966"/>
    <lineage>
        <taxon>Eukaryota</taxon>
        <taxon>Sar</taxon>
        <taxon>Alveolata</taxon>
        <taxon>Dinophyceae</taxon>
        <taxon>Noctilucales</taxon>
        <taxon>Noctilucaceae</taxon>
        <taxon>Noctiluca</taxon>
    </lineage>
</organism>
<gene>
    <name evidence="3" type="ORF">NSCI0253_LOCUS24405</name>
</gene>
<feature type="compositionally biased region" description="Polar residues" evidence="1">
    <location>
        <begin position="1"/>
        <end position="12"/>
    </location>
</feature>
<evidence type="ECO:0000313" key="3">
    <source>
        <dbReference type="EMBL" id="CAD8850055.1"/>
    </source>
</evidence>
<name>A0A7S1F7N8_NOCSC</name>
<protein>
    <submittedName>
        <fullName evidence="3">Uncharacterized protein</fullName>
    </submittedName>
</protein>
<dbReference type="AlphaFoldDB" id="A0A7S1F7N8"/>
<evidence type="ECO:0000256" key="2">
    <source>
        <dbReference type="SAM" id="Phobius"/>
    </source>
</evidence>
<accession>A0A7S1F7N8</accession>
<feature type="region of interest" description="Disordered" evidence="1">
    <location>
        <begin position="1"/>
        <end position="31"/>
    </location>
</feature>
<feature type="transmembrane region" description="Helical" evidence="2">
    <location>
        <begin position="246"/>
        <end position="268"/>
    </location>
</feature>
<proteinExistence type="predicted"/>
<dbReference type="EMBL" id="HBFQ01034633">
    <property type="protein sequence ID" value="CAD8850055.1"/>
    <property type="molecule type" value="Transcribed_RNA"/>
</dbReference>
<keyword evidence="2" id="KW-0472">Membrane</keyword>
<keyword evidence="2" id="KW-0812">Transmembrane</keyword>
<reference evidence="3" key="1">
    <citation type="submission" date="2021-01" db="EMBL/GenBank/DDBJ databases">
        <authorList>
            <person name="Corre E."/>
            <person name="Pelletier E."/>
            <person name="Niang G."/>
            <person name="Scheremetjew M."/>
            <person name="Finn R."/>
            <person name="Kale V."/>
            <person name="Holt S."/>
            <person name="Cochrane G."/>
            <person name="Meng A."/>
            <person name="Brown T."/>
            <person name="Cohen L."/>
        </authorList>
    </citation>
    <scope>NUCLEOTIDE SEQUENCE</scope>
</reference>
<sequence>MQRARNTAGQSARESKSTRNPHVAKKPATVKVGSRLNSEERVLEQWRAASGCSISDEAKTLFCVHALGDSFQLGDVRLWYDQHAGKQSSTIFLEFFFDGAPDDIKEDAGLFTKVFETMIEDTLRERRVTEFRRRARARRRGGGTRARSAAAVEEDFDGGEGGGFQDDSMSEADDDWRRYLQSTAPATDLSVKSIREAGCTLRFLVCQTSLSISAAEELGQMALPEHFPIDGIAQVIPVSDKPPPRWFYALACTSCAMSLIALCAWWQVVKGVILPVAGV</sequence>
<evidence type="ECO:0000256" key="1">
    <source>
        <dbReference type="SAM" id="MobiDB-lite"/>
    </source>
</evidence>
<keyword evidence="2" id="KW-1133">Transmembrane helix</keyword>